<feature type="compositionally biased region" description="Basic and acidic residues" evidence="1">
    <location>
        <begin position="111"/>
        <end position="122"/>
    </location>
</feature>
<reference evidence="2" key="1">
    <citation type="submission" date="2022-03" db="EMBL/GenBank/DDBJ databases">
        <authorList>
            <person name="Martin C."/>
        </authorList>
    </citation>
    <scope>NUCLEOTIDE SEQUENCE</scope>
</reference>
<name>A0A8J1U486_OWEFU</name>
<feature type="compositionally biased region" description="Low complexity" evidence="1">
    <location>
        <begin position="123"/>
        <end position="149"/>
    </location>
</feature>
<gene>
    <name evidence="2" type="ORF">OFUS_LOCUS12240</name>
</gene>
<feature type="region of interest" description="Disordered" evidence="1">
    <location>
        <begin position="38"/>
        <end position="92"/>
    </location>
</feature>
<dbReference type="Proteomes" id="UP000749559">
    <property type="component" value="Unassembled WGS sequence"/>
</dbReference>
<dbReference type="InterPro" id="IPR013087">
    <property type="entry name" value="Znf_C2H2_type"/>
</dbReference>
<feature type="compositionally biased region" description="Polar residues" evidence="1">
    <location>
        <begin position="64"/>
        <end position="76"/>
    </location>
</feature>
<keyword evidence="3" id="KW-1185">Reference proteome</keyword>
<organism evidence="2 3">
    <name type="scientific">Owenia fusiformis</name>
    <name type="common">Polychaete worm</name>
    <dbReference type="NCBI Taxonomy" id="6347"/>
    <lineage>
        <taxon>Eukaryota</taxon>
        <taxon>Metazoa</taxon>
        <taxon>Spiralia</taxon>
        <taxon>Lophotrochozoa</taxon>
        <taxon>Annelida</taxon>
        <taxon>Polychaeta</taxon>
        <taxon>Sedentaria</taxon>
        <taxon>Canalipalpata</taxon>
        <taxon>Sabellida</taxon>
        <taxon>Oweniida</taxon>
        <taxon>Oweniidae</taxon>
        <taxon>Owenia</taxon>
    </lineage>
</organism>
<dbReference type="EMBL" id="CAIIXF020000006">
    <property type="protein sequence ID" value="CAH1786324.1"/>
    <property type="molecule type" value="Genomic_DNA"/>
</dbReference>
<evidence type="ECO:0000313" key="3">
    <source>
        <dbReference type="Proteomes" id="UP000749559"/>
    </source>
</evidence>
<dbReference type="PROSITE" id="PS00028">
    <property type="entry name" value="ZINC_FINGER_C2H2_1"/>
    <property type="match status" value="1"/>
</dbReference>
<evidence type="ECO:0000313" key="2">
    <source>
        <dbReference type="EMBL" id="CAH1786324.1"/>
    </source>
</evidence>
<sequence>MSEFKIPRKCAICERRCNTFGELRQHLDESHPDVWRGVRVPAQESARNPEDRSWSRSHSRSRKTANAQRTPKSSTAVREGASPTCTVQVNARDPLNLMSDAAAQLASTGDRATKRGRTEDSPSKGSSAAKRRSASPSSGETSTSRSAEGAILANKDTERIFPITGPAAGLAANVRALLEQGYTVRRWERSTETFGQDGAVQQKVVESVTLDRPHKK</sequence>
<comment type="caution">
    <text evidence="2">The sequence shown here is derived from an EMBL/GenBank/DDBJ whole genome shotgun (WGS) entry which is preliminary data.</text>
</comment>
<dbReference type="AlphaFoldDB" id="A0A8J1U486"/>
<evidence type="ECO:0000256" key="1">
    <source>
        <dbReference type="SAM" id="MobiDB-lite"/>
    </source>
</evidence>
<feature type="region of interest" description="Disordered" evidence="1">
    <location>
        <begin position="104"/>
        <end position="154"/>
    </location>
</feature>
<accession>A0A8J1U486</accession>
<proteinExistence type="predicted"/>
<protein>
    <submittedName>
        <fullName evidence="2">Uncharacterized protein</fullName>
    </submittedName>
</protein>